<dbReference type="PANTHER" id="PTHR46656">
    <property type="entry name" value="PUTATIVE-RELATED"/>
    <property type="match status" value="1"/>
</dbReference>
<evidence type="ECO:0000259" key="1">
    <source>
        <dbReference type="Pfam" id="PF00534"/>
    </source>
</evidence>
<dbReference type="AlphaFoldDB" id="A0A1Y6DB20"/>
<organism evidence="2 3">
    <name type="scientific">Methylomagnum ishizawai</name>
    <dbReference type="NCBI Taxonomy" id="1760988"/>
    <lineage>
        <taxon>Bacteria</taxon>
        <taxon>Pseudomonadati</taxon>
        <taxon>Pseudomonadota</taxon>
        <taxon>Gammaproteobacteria</taxon>
        <taxon>Methylococcales</taxon>
        <taxon>Methylococcaceae</taxon>
        <taxon>Methylomagnum</taxon>
    </lineage>
</organism>
<protein>
    <submittedName>
        <fullName evidence="2">Glycosyl transferases group 1</fullName>
    </submittedName>
</protein>
<dbReference type="RefSeq" id="WP_176225391.1">
    <property type="nucleotide sequence ID" value="NZ_FXAM01000002.1"/>
</dbReference>
<keyword evidence="2" id="KW-0808">Transferase</keyword>
<dbReference type="EMBL" id="FXAM01000002">
    <property type="protein sequence ID" value="SMF97492.1"/>
    <property type="molecule type" value="Genomic_DNA"/>
</dbReference>
<dbReference type="CDD" id="cd03801">
    <property type="entry name" value="GT4_PimA-like"/>
    <property type="match status" value="1"/>
</dbReference>
<sequence length="661" mass="75130">MNLLWLLRGDVREKLLAENSSEEEAKKEFVAWWLAFGRREYPDTPWFDPGYTAIVQEVVGEWNGFGITRLMRFLAQSRQDAREVCAGENGIDWERFSYWYFIYGVVEYDLFSLLTEAELDYIEAPSPHVQQDVSMPISRLMYGVWAWQRDLSAAFNLAERAERESYVAWFYIHGLGKHHYFKYIRLPHAVRLCEPVPYMEGDLNPPVTRLMWYLWLAENGLREKIDITTREGRIELRSLLYDKLYAGAELKPLWDILNSNLKPLPGFKPKGLFDNGPDTSGTSCKPHLPGLDPACLGVNLVGYAMGELGIGEDVRMITRALESAGIPFCILNRQPGKEIRQMDFSMTRHLSAHPRYPITLICMTAFDTAAFWLNRPDIFQNTYVIGCWPWELPEWPRDWHKVYGLVDEVWSSSHYTLRAFAADSPVPVLHMPMVVTIDELEERSRADFGLPEERFLFLFVFDFMSYPARKNPEACVEAFLRAFPQGDEPVNLVLKVSNAVHDSPLWALIDQARTQDPRIVLLDATLDKGAVLGLIQACDAYVSLHRAEGFGRTLAEAMLMGKPVIATDYSGSADYLTEATGIPVPHALVAVGATEYPCGAGQSWAEPNIDDAAAKMRAVFLDYPRYSARGAAAREYILQYYSPGPVGGRISHRLAELIRRP</sequence>
<dbReference type="STRING" id="1760988.SAMN02949497_0522"/>
<name>A0A1Y6DB20_9GAMM</name>
<proteinExistence type="predicted"/>
<evidence type="ECO:0000313" key="2">
    <source>
        <dbReference type="EMBL" id="SMF97492.1"/>
    </source>
</evidence>
<accession>A0A1Y6DB20</accession>
<dbReference type="Gene3D" id="3.40.50.2000">
    <property type="entry name" value="Glycogen Phosphorylase B"/>
    <property type="match status" value="1"/>
</dbReference>
<evidence type="ECO:0000313" key="3">
    <source>
        <dbReference type="Proteomes" id="UP000192923"/>
    </source>
</evidence>
<dbReference type="PANTHER" id="PTHR46656:SF3">
    <property type="entry name" value="PUTATIVE-RELATED"/>
    <property type="match status" value="1"/>
</dbReference>
<dbReference type="GO" id="GO:0016757">
    <property type="term" value="F:glycosyltransferase activity"/>
    <property type="evidence" value="ECO:0007669"/>
    <property type="project" value="InterPro"/>
</dbReference>
<dbReference type="InterPro" id="IPR001296">
    <property type="entry name" value="Glyco_trans_1"/>
</dbReference>
<dbReference type="SUPFAM" id="SSF53756">
    <property type="entry name" value="UDP-Glycosyltransferase/glycogen phosphorylase"/>
    <property type="match status" value="1"/>
</dbReference>
<feature type="domain" description="Glycosyl transferase family 1" evidence="1">
    <location>
        <begin position="444"/>
        <end position="580"/>
    </location>
</feature>
<dbReference type="Proteomes" id="UP000192923">
    <property type="component" value="Unassembled WGS sequence"/>
</dbReference>
<gene>
    <name evidence="2" type="ORF">SAMN02949497_0522</name>
</gene>
<dbReference type="Pfam" id="PF00534">
    <property type="entry name" value="Glycos_transf_1"/>
    <property type="match status" value="1"/>
</dbReference>
<keyword evidence="3" id="KW-1185">Reference proteome</keyword>
<reference evidence="2 3" key="1">
    <citation type="submission" date="2016-12" db="EMBL/GenBank/DDBJ databases">
        <authorList>
            <person name="Song W.-J."/>
            <person name="Kurnit D.M."/>
        </authorList>
    </citation>
    <scope>NUCLEOTIDE SEQUENCE [LARGE SCALE GENOMIC DNA]</scope>
    <source>
        <strain evidence="2 3">175</strain>
    </source>
</reference>